<dbReference type="InterPro" id="IPR036390">
    <property type="entry name" value="WH_DNA-bd_sf"/>
</dbReference>
<dbReference type="PANTHER" id="PTHR43537:SF49">
    <property type="entry name" value="TRANSCRIPTIONAL REGULATORY PROTEIN"/>
    <property type="match status" value="1"/>
</dbReference>
<evidence type="ECO:0000313" key="6">
    <source>
        <dbReference type="Proteomes" id="UP000533469"/>
    </source>
</evidence>
<keyword evidence="1" id="KW-0805">Transcription regulation</keyword>
<dbReference type="SMART" id="SM00345">
    <property type="entry name" value="HTH_GNTR"/>
    <property type="match status" value="1"/>
</dbReference>
<dbReference type="InterPro" id="IPR000524">
    <property type="entry name" value="Tscrpt_reg_HTH_GntR"/>
</dbReference>
<dbReference type="InterPro" id="IPR011711">
    <property type="entry name" value="GntR_C"/>
</dbReference>
<dbReference type="Pfam" id="PF00392">
    <property type="entry name" value="GntR"/>
    <property type="match status" value="1"/>
</dbReference>
<dbReference type="Gene3D" id="1.10.10.10">
    <property type="entry name" value="Winged helix-like DNA-binding domain superfamily/Winged helix DNA-binding domain"/>
    <property type="match status" value="1"/>
</dbReference>
<feature type="domain" description="HTH gntR-type" evidence="4">
    <location>
        <begin position="19"/>
        <end position="86"/>
    </location>
</feature>
<reference evidence="5 6" key="1">
    <citation type="submission" date="2020-08" db="EMBL/GenBank/DDBJ databases">
        <title>Genomic Encyclopedia of Type Strains, Phase IV (KMG-IV): sequencing the most valuable type-strain genomes for metagenomic binning, comparative biology and taxonomic classification.</title>
        <authorList>
            <person name="Goeker M."/>
        </authorList>
    </citation>
    <scope>NUCLEOTIDE SEQUENCE [LARGE SCALE GENOMIC DNA]</scope>
    <source>
        <strain evidence="5 6">DSM 5895</strain>
    </source>
</reference>
<evidence type="ECO:0000256" key="2">
    <source>
        <dbReference type="ARBA" id="ARBA00023125"/>
    </source>
</evidence>
<keyword evidence="2 5" id="KW-0238">DNA-binding</keyword>
<dbReference type="SMART" id="SM00895">
    <property type="entry name" value="FCD"/>
    <property type="match status" value="1"/>
</dbReference>
<dbReference type="AlphaFoldDB" id="A0A839ZFM2"/>
<sequence length="226" mass="25391">MSIPAPRKPATGLVEEREESLSQMAYNDLLDRLIRREIPVGAVLQERRLAEALAISRTPVRDALNRLESEGFITRKPGGVLVVKEFSTRELIETLHVRQILEGEAVRLAAGRIPLAELDAAEQAIRALIAAPMPSAERDWEVDTRFHSMIATRSGNAVLAKQIHDLRLKTHMFNMDRVPERFEIGHREHLAIIEALRREDRDGARAGIQTHIENVKLSIIAKLSAI</sequence>
<dbReference type="GO" id="GO:0003677">
    <property type="term" value="F:DNA binding"/>
    <property type="evidence" value="ECO:0007669"/>
    <property type="project" value="UniProtKB-KW"/>
</dbReference>
<name>A0A839ZFM2_9HYPH</name>
<dbReference type="EMBL" id="JACICD010000012">
    <property type="protein sequence ID" value="MBB3773623.1"/>
    <property type="molecule type" value="Genomic_DNA"/>
</dbReference>
<dbReference type="PROSITE" id="PS50949">
    <property type="entry name" value="HTH_GNTR"/>
    <property type="match status" value="1"/>
</dbReference>
<dbReference type="GO" id="GO:0003700">
    <property type="term" value="F:DNA-binding transcription factor activity"/>
    <property type="evidence" value="ECO:0007669"/>
    <property type="project" value="InterPro"/>
</dbReference>
<evidence type="ECO:0000313" key="5">
    <source>
        <dbReference type="EMBL" id="MBB3773623.1"/>
    </source>
</evidence>
<dbReference type="PANTHER" id="PTHR43537">
    <property type="entry name" value="TRANSCRIPTIONAL REGULATOR, GNTR FAMILY"/>
    <property type="match status" value="1"/>
</dbReference>
<dbReference type="Gene3D" id="1.20.120.530">
    <property type="entry name" value="GntR ligand-binding domain-like"/>
    <property type="match status" value="1"/>
</dbReference>
<evidence type="ECO:0000256" key="1">
    <source>
        <dbReference type="ARBA" id="ARBA00023015"/>
    </source>
</evidence>
<protein>
    <submittedName>
        <fullName evidence="5">DNA-binding GntR family transcriptional regulator</fullName>
    </submittedName>
</protein>
<dbReference type="InterPro" id="IPR008920">
    <property type="entry name" value="TF_FadR/GntR_C"/>
</dbReference>
<evidence type="ECO:0000259" key="4">
    <source>
        <dbReference type="PROSITE" id="PS50949"/>
    </source>
</evidence>
<organism evidence="5 6">
    <name type="scientific">Ancylobacter tetraedralis</name>
    <dbReference type="NCBI Taxonomy" id="217068"/>
    <lineage>
        <taxon>Bacteria</taxon>
        <taxon>Pseudomonadati</taxon>
        <taxon>Pseudomonadota</taxon>
        <taxon>Alphaproteobacteria</taxon>
        <taxon>Hyphomicrobiales</taxon>
        <taxon>Xanthobacteraceae</taxon>
        <taxon>Ancylobacter</taxon>
    </lineage>
</organism>
<comment type="caution">
    <text evidence="5">The sequence shown here is derived from an EMBL/GenBank/DDBJ whole genome shotgun (WGS) entry which is preliminary data.</text>
</comment>
<evidence type="ECO:0000256" key="3">
    <source>
        <dbReference type="ARBA" id="ARBA00023163"/>
    </source>
</evidence>
<accession>A0A839ZFM2</accession>
<dbReference type="Proteomes" id="UP000533469">
    <property type="component" value="Unassembled WGS sequence"/>
</dbReference>
<keyword evidence="6" id="KW-1185">Reference proteome</keyword>
<gene>
    <name evidence="5" type="ORF">FHS55_004265</name>
</gene>
<dbReference type="Pfam" id="PF07729">
    <property type="entry name" value="FCD"/>
    <property type="match status" value="1"/>
</dbReference>
<keyword evidence="3" id="KW-0804">Transcription</keyword>
<dbReference type="RefSeq" id="WP_183191793.1">
    <property type="nucleotide sequence ID" value="NZ_JACICD010000012.1"/>
</dbReference>
<dbReference type="SUPFAM" id="SSF46785">
    <property type="entry name" value="Winged helix' DNA-binding domain"/>
    <property type="match status" value="1"/>
</dbReference>
<proteinExistence type="predicted"/>
<dbReference type="PRINTS" id="PR00035">
    <property type="entry name" value="HTHGNTR"/>
</dbReference>
<dbReference type="InterPro" id="IPR036388">
    <property type="entry name" value="WH-like_DNA-bd_sf"/>
</dbReference>
<dbReference type="SUPFAM" id="SSF48008">
    <property type="entry name" value="GntR ligand-binding domain-like"/>
    <property type="match status" value="1"/>
</dbReference>